<evidence type="ECO:0000313" key="2">
    <source>
        <dbReference type="Proteomes" id="UP000295195"/>
    </source>
</evidence>
<dbReference type="Proteomes" id="UP000295195">
    <property type="component" value="Unassembled WGS sequence"/>
</dbReference>
<dbReference type="AlphaFoldDB" id="A0A4R6CPW5"/>
<reference evidence="1 2" key="1">
    <citation type="submission" date="2017-06" db="EMBL/GenBank/DDBJ databases">
        <authorList>
            <person name="Swanenburg J."/>
            <person name="Kort R."/>
        </authorList>
    </citation>
    <scope>NUCLEOTIDE SEQUENCE [LARGE SCALE GENOMIC DNA]</scope>
    <source>
        <strain evidence="1 2">RL05</strain>
    </source>
</reference>
<protein>
    <submittedName>
        <fullName evidence="1">Uncharacterized protein</fullName>
    </submittedName>
</protein>
<name>A0A4R6CPW5_9LACO</name>
<evidence type="ECO:0000313" key="1">
    <source>
        <dbReference type="EMBL" id="TDN28463.1"/>
    </source>
</evidence>
<organism evidence="1 2">
    <name type="scientific">Lactobacillus crispatus</name>
    <dbReference type="NCBI Taxonomy" id="47770"/>
    <lineage>
        <taxon>Bacteria</taxon>
        <taxon>Bacillati</taxon>
        <taxon>Bacillota</taxon>
        <taxon>Bacilli</taxon>
        <taxon>Lactobacillales</taxon>
        <taxon>Lactobacillaceae</taxon>
        <taxon>Lactobacillus</taxon>
    </lineage>
</organism>
<gene>
    <name evidence="1" type="ORF">CEE75_12950</name>
</gene>
<dbReference type="EMBL" id="NKLP01000287">
    <property type="protein sequence ID" value="TDN28463.1"/>
    <property type="molecule type" value="Genomic_DNA"/>
</dbReference>
<comment type="caution">
    <text evidence="1">The sequence shown here is derived from an EMBL/GenBank/DDBJ whole genome shotgun (WGS) entry which is preliminary data.</text>
</comment>
<feature type="non-terminal residue" evidence="1">
    <location>
        <position position="117"/>
    </location>
</feature>
<accession>A0A4R6CPW5</accession>
<sequence>MFGYDNTSHYAVSTQTGKVQLAPGSLTAVLPEEDGLTAMDTQPQAQSRITVEGGWVNVQSGAAIIAPSGRVALQASGHGEQLYLQDNPTAKINANSSPEGGRVLVDTGSLIDVSGLQ</sequence>
<proteinExistence type="predicted"/>